<organism evidence="2 3">
    <name type="scientific">Hymenobacter profundi</name>
    <dbReference type="NCBI Taxonomy" id="1982110"/>
    <lineage>
        <taxon>Bacteria</taxon>
        <taxon>Pseudomonadati</taxon>
        <taxon>Bacteroidota</taxon>
        <taxon>Cytophagia</taxon>
        <taxon>Cytophagales</taxon>
        <taxon>Hymenobacteraceae</taxon>
        <taxon>Hymenobacter</taxon>
    </lineage>
</organism>
<evidence type="ECO:0000313" key="2">
    <source>
        <dbReference type="EMBL" id="MBW3130970.1"/>
    </source>
</evidence>
<dbReference type="EMBL" id="JAHWGL010000143">
    <property type="protein sequence ID" value="MBW3130970.1"/>
    <property type="molecule type" value="Genomic_DNA"/>
</dbReference>
<comment type="caution">
    <text evidence="2">The sequence shown here is derived from an EMBL/GenBank/DDBJ whole genome shotgun (WGS) entry which is preliminary data.</text>
</comment>
<protein>
    <submittedName>
        <fullName evidence="2">T9SS type A sorting domain-containing protein</fullName>
    </submittedName>
</protein>
<feature type="signal peptide" evidence="1">
    <location>
        <begin position="1"/>
        <end position="21"/>
    </location>
</feature>
<dbReference type="Proteomes" id="UP000826188">
    <property type="component" value="Unassembled WGS sequence"/>
</dbReference>
<name>A0ABS6X564_9BACT</name>
<dbReference type="InterPro" id="IPR006626">
    <property type="entry name" value="PbH1"/>
</dbReference>
<dbReference type="NCBIfam" id="TIGR04183">
    <property type="entry name" value="Por_Secre_tail"/>
    <property type="match status" value="1"/>
</dbReference>
<keyword evidence="1" id="KW-0732">Signal</keyword>
<feature type="chain" id="PRO_5046506328" evidence="1">
    <location>
        <begin position="22"/>
        <end position="631"/>
    </location>
</feature>
<reference evidence="2 3" key="1">
    <citation type="submission" date="2021-07" db="EMBL/GenBank/DDBJ databases">
        <title>Hymenobacter profundi sp. nov., isolated from deep-sea water.</title>
        <authorList>
            <person name="Kim M.K."/>
        </authorList>
    </citation>
    <scope>NUCLEOTIDE SEQUENCE [LARGE SCALE GENOMIC DNA]</scope>
    <source>
        <strain evidence="2 3">M2</strain>
    </source>
</reference>
<proteinExistence type="predicted"/>
<evidence type="ECO:0000256" key="1">
    <source>
        <dbReference type="SAM" id="SignalP"/>
    </source>
</evidence>
<keyword evidence="3" id="KW-1185">Reference proteome</keyword>
<dbReference type="SMART" id="SM00710">
    <property type="entry name" value="PbH1"/>
    <property type="match status" value="7"/>
</dbReference>
<gene>
    <name evidence="2" type="ORF">KYK14_20600</name>
</gene>
<evidence type="ECO:0000313" key="3">
    <source>
        <dbReference type="Proteomes" id="UP000826188"/>
    </source>
</evidence>
<accession>A0ABS6X564</accession>
<dbReference type="InterPro" id="IPR026444">
    <property type="entry name" value="Secre_tail"/>
</dbReference>
<dbReference type="RefSeq" id="WP_219161577.1">
    <property type="nucleotide sequence ID" value="NZ_JAHWGL010000143.1"/>
</dbReference>
<sequence>MIKRLLFFLLIHSFCITSSNARTFYLSATGDDTKSGSTIETAWRTIVKLNTMALSAGDWVLFESGSTFEGSLWIRSQGTPEQPIVLSSYGKGRATINSGKAYGFYAHNIAGIELRRLNFVGSGRLNNTSSGILFYLDSAATHLQHIVLDSIDVSGYQTSGISIGSWRGTSGYHNVRITNCYSHDNGESGIASYAQELNAHRDWYIGHCKAYNNAGRADITYTNTGNGIVMSGIDGVLIERCEAYNNGWLNANPSGGPVGIWGWCCNNLIIQECESHHNRSGTAHDGGGFDLDGGCTNSILQYNYSHDNEGPGYLLAQYYGAPPLHDVTIRYNISTNDAQRYNQGAIMIWSSGDNGGIQRASIHNNTVYVSPPDNGSKPKAVYVSSAGISGITFRNNVFQTESGLALLESATAFGVRFEGNCYWSSDYPFTIRWQNQHYSTLTDWRVKTEQEMIGTRICGLNVNPQLALGNITNSSTLSSIIPGTTPFRLSTTSALIGAGLNLIKEFGQQPGSRDFYNNATPTQDQRGNIGADENSAVVQSNQNRYTATSTWCTVYPTIAHDFVNVLITDSSPVTTIVQLYNMQGILCRTQVLSSTTSKAYSLSLNDLPAGRYILRATRGEQITAQSLIVTY</sequence>